<proteinExistence type="predicted"/>
<feature type="non-terminal residue" evidence="1">
    <location>
        <position position="212"/>
    </location>
</feature>
<reference evidence="1 2" key="1">
    <citation type="journal article" date="2023" name="Life. Sci Alliance">
        <title>Evolutionary insights into 3D genome organization and epigenetic landscape of Vigna mungo.</title>
        <authorList>
            <person name="Junaid A."/>
            <person name="Singh B."/>
            <person name="Bhatia S."/>
        </authorList>
    </citation>
    <scope>NUCLEOTIDE SEQUENCE [LARGE SCALE GENOMIC DNA]</scope>
    <source>
        <strain evidence="1">Urdbean</strain>
    </source>
</reference>
<evidence type="ECO:0000313" key="1">
    <source>
        <dbReference type="EMBL" id="WVY96687.1"/>
    </source>
</evidence>
<dbReference type="Proteomes" id="UP001374535">
    <property type="component" value="Chromosome 9"/>
</dbReference>
<name>A0AAQ3RKV7_VIGMU</name>
<organism evidence="1 2">
    <name type="scientific">Vigna mungo</name>
    <name type="common">Black gram</name>
    <name type="synonym">Phaseolus mungo</name>
    <dbReference type="NCBI Taxonomy" id="3915"/>
    <lineage>
        <taxon>Eukaryota</taxon>
        <taxon>Viridiplantae</taxon>
        <taxon>Streptophyta</taxon>
        <taxon>Embryophyta</taxon>
        <taxon>Tracheophyta</taxon>
        <taxon>Spermatophyta</taxon>
        <taxon>Magnoliopsida</taxon>
        <taxon>eudicotyledons</taxon>
        <taxon>Gunneridae</taxon>
        <taxon>Pentapetalae</taxon>
        <taxon>rosids</taxon>
        <taxon>fabids</taxon>
        <taxon>Fabales</taxon>
        <taxon>Fabaceae</taxon>
        <taxon>Papilionoideae</taxon>
        <taxon>50 kb inversion clade</taxon>
        <taxon>NPAAA clade</taxon>
        <taxon>indigoferoid/millettioid clade</taxon>
        <taxon>Phaseoleae</taxon>
        <taxon>Vigna</taxon>
    </lineage>
</organism>
<dbReference type="AlphaFoldDB" id="A0AAQ3RKV7"/>
<keyword evidence="2" id="KW-1185">Reference proteome</keyword>
<dbReference type="EMBL" id="CP144692">
    <property type="protein sequence ID" value="WVY96687.1"/>
    <property type="molecule type" value="Genomic_DNA"/>
</dbReference>
<evidence type="ECO:0000313" key="2">
    <source>
        <dbReference type="Proteomes" id="UP001374535"/>
    </source>
</evidence>
<sequence length="212" mass="24559">TFTQLKGDCYPELVEVFYNNVTEVDGNIHSRVKGVDIVIKNDTWLEIAGLKDEGRLSHQPDCLQNQRTRKTEMFKDCMRIPTNWVVVFKWHIFYVGINNWHRLQYGLFISKVLEQSGVNLSREKKLTCTEANLIRKATLTCIGLKKTAIGWYFSDEVDSIKGKEILFDSDNDQEFPPSNSEFEKRVGEGFERATKRINALKKTLTTLNEKMD</sequence>
<accession>A0AAQ3RKV7</accession>
<protein>
    <submittedName>
        <fullName evidence="1">Uncharacterized protein</fullName>
    </submittedName>
</protein>
<gene>
    <name evidence="1" type="ORF">V8G54_028838</name>
</gene>